<dbReference type="Proteomes" id="UP000216188">
    <property type="component" value="Unassembled WGS sequence"/>
</dbReference>
<comment type="caution">
    <text evidence="1">The sequence shown here is derived from an EMBL/GenBank/DDBJ whole genome shotgun (WGS) entry which is preliminary data.</text>
</comment>
<protein>
    <submittedName>
        <fullName evidence="1">Uncharacterized protein</fullName>
    </submittedName>
</protein>
<accession>A0A256GPP2</accession>
<name>A0A256GPP2_9HYPH</name>
<gene>
    <name evidence="1" type="ORF">CEV34_0756</name>
</gene>
<keyword evidence="2" id="KW-1185">Reference proteome</keyword>
<dbReference type="EMBL" id="NNRM01000011">
    <property type="protein sequence ID" value="OYR29163.1"/>
    <property type="molecule type" value="Genomic_DNA"/>
</dbReference>
<proteinExistence type="predicted"/>
<organism evidence="1 2">
    <name type="scientific">Brucella pseudogrignonensis</name>
    <dbReference type="NCBI Taxonomy" id="419475"/>
    <lineage>
        <taxon>Bacteria</taxon>
        <taxon>Pseudomonadati</taxon>
        <taxon>Pseudomonadota</taxon>
        <taxon>Alphaproteobacteria</taxon>
        <taxon>Hyphomicrobiales</taxon>
        <taxon>Brucellaceae</taxon>
        <taxon>Brucella/Ochrobactrum group</taxon>
        <taxon>Brucella</taxon>
    </lineage>
</organism>
<evidence type="ECO:0000313" key="2">
    <source>
        <dbReference type="Proteomes" id="UP000216188"/>
    </source>
</evidence>
<dbReference type="AlphaFoldDB" id="A0A256GPP2"/>
<sequence length="49" mass="5685">MTTLADEIGWLESALHLFNTAVCGPSWFCLFIEYDFAENRFSLFGIMLY</sequence>
<reference evidence="1 2" key="1">
    <citation type="submission" date="2017-07" db="EMBL/GenBank/DDBJ databases">
        <title>Phylogenetic study on the rhizospheric bacterium Ochrobactrum sp. A44.</title>
        <authorList>
            <person name="Krzyzanowska D.M."/>
            <person name="Ossowicki A."/>
            <person name="Rajewska M."/>
            <person name="Maciag T."/>
            <person name="Kaczynski Z."/>
            <person name="Czerwicka M."/>
            <person name="Jafra S."/>
        </authorList>
    </citation>
    <scope>NUCLEOTIDE SEQUENCE [LARGE SCALE GENOMIC DNA]</scope>
    <source>
        <strain evidence="1 2">CCUG 30717</strain>
    </source>
</reference>
<evidence type="ECO:0000313" key="1">
    <source>
        <dbReference type="EMBL" id="OYR29163.1"/>
    </source>
</evidence>